<feature type="transmembrane region" description="Helical" evidence="1">
    <location>
        <begin position="80"/>
        <end position="100"/>
    </location>
</feature>
<evidence type="ECO:0000313" key="3">
    <source>
        <dbReference type="Proteomes" id="UP000008311"/>
    </source>
</evidence>
<dbReference type="InterPro" id="IPR053023">
    <property type="entry name" value="FLAP_modulator"/>
</dbReference>
<keyword evidence="1" id="KW-0812">Transmembrane</keyword>
<reference evidence="3" key="1">
    <citation type="journal article" date="2010" name="Nat. Biotechnol.">
        <title>Draft genome sequence of the oilseed species Ricinus communis.</title>
        <authorList>
            <person name="Chan A.P."/>
            <person name="Crabtree J."/>
            <person name="Zhao Q."/>
            <person name="Lorenzi H."/>
            <person name="Orvis J."/>
            <person name="Puiu D."/>
            <person name="Melake-Berhan A."/>
            <person name="Jones K.M."/>
            <person name="Redman J."/>
            <person name="Chen G."/>
            <person name="Cahoon E.B."/>
            <person name="Gedil M."/>
            <person name="Stanke M."/>
            <person name="Haas B.J."/>
            <person name="Wortman J.R."/>
            <person name="Fraser-Liggett C.M."/>
            <person name="Ravel J."/>
            <person name="Rabinowicz P.D."/>
        </authorList>
    </citation>
    <scope>NUCLEOTIDE SEQUENCE [LARGE SCALE GENOMIC DNA]</scope>
    <source>
        <strain evidence="3">cv. Hale</strain>
    </source>
</reference>
<dbReference type="InterPro" id="IPR010903">
    <property type="entry name" value="DUF1517"/>
</dbReference>
<dbReference type="InParanoid" id="B9S805"/>
<keyword evidence="3" id="KW-1185">Reference proteome</keyword>
<dbReference type="Pfam" id="PF07466">
    <property type="entry name" value="DUF1517"/>
    <property type="match status" value="1"/>
</dbReference>
<evidence type="ECO:0000256" key="1">
    <source>
        <dbReference type="SAM" id="Phobius"/>
    </source>
</evidence>
<evidence type="ECO:0000313" key="2">
    <source>
        <dbReference type="EMBL" id="EEF40321.1"/>
    </source>
</evidence>
<gene>
    <name evidence="2" type="ORF">RCOM_1383290</name>
</gene>
<dbReference type="PANTHER" id="PTHR33975:SF2">
    <property type="entry name" value="MYELIN-ASSOCIATED OLIGODENDROCYTE BASIC PROTEIN"/>
    <property type="match status" value="1"/>
</dbReference>
<sequence length="272" mass="30415">MALAMAELMMSFMRGCDSALALSGGRMGGRSSSNCSSYSISSRYSSYSSGGSSLYSGPTSSCSYSSSPEKLTPEEEIFSFNYFLLALIIFSVVLISFEILSTAQRPIMYPSFRKLLIIQNLFVLLYMSFDSEIIICHCPYQVAVYDAERTFRRDLNRIAEKADTSKASGLHRMLSDTTRLLLKHFDSCISGYASVHQQEKCDPAMEFFDKLSLEERENFDEETLVNVDNKRKEKVSSIKDNELSRGHIVVTILVATYGSSNKLPTINSPVDL</sequence>
<accession>B9S805</accession>
<dbReference type="STRING" id="3988.B9S805"/>
<keyword evidence="1" id="KW-1133">Transmembrane helix</keyword>
<dbReference type="EMBL" id="EQ973887">
    <property type="protein sequence ID" value="EEF40321.1"/>
    <property type="molecule type" value="Genomic_DNA"/>
</dbReference>
<dbReference type="eggNOG" id="ENOG502QUI9">
    <property type="taxonomic scope" value="Eukaryota"/>
</dbReference>
<dbReference type="AlphaFoldDB" id="B9S805"/>
<dbReference type="Proteomes" id="UP000008311">
    <property type="component" value="Unassembled WGS sequence"/>
</dbReference>
<name>B9S805_RICCO</name>
<organism evidence="2 3">
    <name type="scientific">Ricinus communis</name>
    <name type="common">Castor bean</name>
    <dbReference type="NCBI Taxonomy" id="3988"/>
    <lineage>
        <taxon>Eukaryota</taxon>
        <taxon>Viridiplantae</taxon>
        <taxon>Streptophyta</taxon>
        <taxon>Embryophyta</taxon>
        <taxon>Tracheophyta</taxon>
        <taxon>Spermatophyta</taxon>
        <taxon>Magnoliopsida</taxon>
        <taxon>eudicotyledons</taxon>
        <taxon>Gunneridae</taxon>
        <taxon>Pentapetalae</taxon>
        <taxon>rosids</taxon>
        <taxon>fabids</taxon>
        <taxon>Malpighiales</taxon>
        <taxon>Euphorbiaceae</taxon>
        <taxon>Acalyphoideae</taxon>
        <taxon>Acalypheae</taxon>
        <taxon>Ricinus</taxon>
    </lineage>
</organism>
<keyword evidence="1" id="KW-0472">Membrane</keyword>
<dbReference type="GO" id="GO:0009507">
    <property type="term" value="C:chloroplast"/>
    <property type="evidence" value="ECO:0000318"/>
    <property type="project" value="GO_Central"/>
</dbReference>
<dbReference type="PANTHER" id="PTHR33975">
    <property type="entry name" value="MYELIN-ASSOCIATED OLIGODENDROCYTE BASIC PROTEIN"/>
    <property type="match status" value="1"/>
</dbReference>
<proteinExistence type="predicted"/>
<protein>
    <submittedName>
        <fullName evidence="2">Uncharacterized protein</fullName>
    </submittedName>
</protein>